<proteinExistence type="inferred from homology"/>
<name>A0AAW9R827_9GAMM</name>
<dbReference type="InterPro" id="IPR050082">
    <property type="entry name" value="RNA_methyltr_RlmE"/>
</dbReference>
<gene>
    <name evidence="11 14" type="primary">rlmE</name>
    <name evidence="11" type="synonym">ftsJ</name>
    <name evidence="11" type="synonym">rrmJ</name>
    <name evidence="14" type="ORF">V3330_07220</name>
</gene>
<feature type="binding site" evidence="11">
    <location>
        <position position="96"/>
    </location>
    <ligand>
        <name>S-adenosyl-L-methionine</name>
        <dbReference type="ChEBI" id="CHEBI:59789"/>
    </ligand>
</feature>
<evidence type="ECO:0000256" key="12">
    <source>
        <dbReference type="PIRSR" id="PIRSR005461-1"/>
    </source>
</evidence>
<feature type="binding site" evidence="11">
    <location>
        <position position="62"/>
    </location>
    <ligand>
        <name>S-adenosyl-L-methionine</name>
        <dbReference type="ChEBI" id="CHEBI:59789"/>
    </ligand>
</feature>
<evidence type="ECO:0000256" key="1">
    <source>
        <dbReference type="ARBA" id="ARBA00022552"/>
    </source>
</evidence>
<keyword evidence="11" id="KW-0963">Cytoplasm</keyword>
<comment type="similarity">
    <text evidence="11">Belongs to the class I-like SAM-binding methyltransferase superfamily. RNA methyltransferase RlmE family.</text>
</comment>
<dbReference type="PIRSF" id="PIRSF005461">
    <property type="entry name" value="23S_rRNA_mtase"/>
    <property type="match status" value="1"/>
</dbReference>
<keyword evidence="15" id="KW-1185">Reference proteome</keyword>
<dbReference type="HAMAP" id="MF_01547">
    <property type="entry name" value="RNA_methyltr_E"/>
    <property type="match status" value="1"/>
</dbReference>
<evidence type="ECO:0000313" key="14">
    <source>
        <dbReference type="EMBL" id="MEJ8567415.1"/>
    </source>
</evidence>
<reference evidence="14 15" key="1">
    <citation type="submission" date="2024-02" db="EMBL/GenBank/DDBJ databases">
        <title>A novel Wenzhouxiangellaceae bacterium, isolated from coastal sediments.</title>
        <authorList>
            <person name="Du Z.-J."/>
            <person name="Ye Y.-Q."/>
            <person name="Zhang X.-Y."/>
        </authorList>
    </citation>
    <scope>NUCLEOTIDE SEQUENCE [LARGE SCALE GENOMIC DNA]</scope>
    <source>
        <strain evidence="14 15">CH-27</strain>
    </source>
</reference>
<comment type="catalytic activity">
    <reaction evidence="10 11">
        <text>uridine(2552) in 23S rRNA + S-adenosyl-L-methionine = 2'-O-methyluridine(2552) in 23S rRNA + S-adenosyl-L-homocysteine + H(+)</text>
        <dbReference type="Rhea" id="RHEA:42720"/>
        <dbReference type="Rhea" id="RHEA-COMP:10202"/>
        <dbReference type="Rhea" id="RHEA-COMP:10203"/>
        <dbReference type="ChEBI" id="CHEBI:15378"/>
        <dbReference type="ChEBI" id="CHEBI:57856"/>
        <dbReference type="ChEBI" id="CHEBI:59789"/>
        <dbReference type="ChEBI" id="CHEBI:65315"/>
        <dbReference type="ChEBI" id="CHEBI:74478"/>
        <dbReference type="EC" id="2.1.1.166"/>
    </reaction>
</comment>
<comment type="caution">
    <text evidence="14">The sequence shown here is derived from an EMBL/GenBank/DDBJ whole genome shotgun (WGS) entry which is preliminary data.</text>
</comment>
<dbReference type="RefSeq" id="WP_354694737.1">
    <property type="nucleotide sequence ID" value="NZ_JAZHOG010000004.1"/>
</dbReference>
<evidence type="ECO:0000256" key="5">
    <source>
        <dbReference type="ARBA" id="ARBA00037569"/>
    </source>
</evidence>
<dbReference type="SUPFAM" id="SSF53335">
    <property type="entry name" value="S-adenosyl-L-methionine-dependent methyltransferases"/>
    <property type="match status" value="1"/>
</dbReference>
<comment type="function">
    <text evidence="5 11">Specifically methylates the uridine in position 2552 of 23S rRNA at the 2'-O position of the ribose in the fully assembled 50S ribosomal subunit.</text>
</comment>
<evidence type="ECO:0000259" key="13">
    <source>
        <dbReference type="Pfam" id="PF01728"/>
    </source>
</evidence>
<evidence type="ECO:0000256" key="7">
    <source>
        <dbReference type="ARBA" id="ARBA00041129"/>
    </source>
</evidence>
<organism evidence="14 15">
    <name type="scientific">Elongatibacter sediminis</name>
    <dbReference type="NCBI Taxonomy" id="3119006"/>
    <lineage>
        <taxon>Bacteria</taxon>
        <taxon>Pseudomonadati</taxon>
        <taxon>Pseudomonadota</taxon>
        <taxon>Gammaproteobacteria</taxon>
        <taxon>Chromatiales</taxon>
        <taxon>Wenzhouxiangellaceae</taxon>
        <taxon>Elongatibacter</taxon>
    </lineage>
</organism>
<dbReference type="Pfam" id="PF01728">
    <property type="entry name" value="FtsJ"/>
    <property type="match status" value="1"/>
</dbReference>
<dbReference type="InterPro" id="IPR029063">
    <property type="entry name" value="SAM-dependent_MTases_sf"/>
</dbReference>
<dbReference type="GO" id="GO:0005737">
    <property type="term" value="C:cytoplasm"/>
    <property type="evidence" value="ECO:0007669"/>
    <property type="project" value="UniProtKB-SubCell"/>
</dbReference>
<evidence type="ECO:0000256" key="10">
    <source>
        <dbReference type="ARBA" id="ARBA00048970"/>
    </source>
</evidence>
<evidence type="ECO:0000256" key="2">
    <source>
        <dbReference type="ARBA" id="ARBA00022603"/>
    </source>
</evidence>
<dbReference type="Gene3D" id="3.40.50.150">
    <property type="entry name" value="Vaccinia Virus protein VP39"/>
    <property type="match status" value="1"/>
</dbReference>
<dbReference type="InterPro" id="IPR002877">
    <property type="entry name" value="RNA_MeTrfase_FtsJ_dom"/>
</dbReference>
<dbReference type="PANTHER" id="PTHR10920">
    <property type="entry name" value="RIBOSOMAL RNA METHYLTRANSFERASE"/>
    <property type="match status" value="1"/>
</dbReference>
<dbReference type="EC" id="2.1.1.166" evidence="6 11"/>
<keyword evidence="3 11" id="KW-0808">Transferase</keyword>
<dbReference type="Proteomes" id="UP001359886">
    <property type="component" value="Unassembled WGS sequence"/>
</dbReference>
<keyword evidence="4 11" id="KW-0949">S-adenosyl-L-methionine</keyword>
<feature type="binding site" evidence="11">
    <location>
        <position position="121"/>
    </location>
    <ligand>
        <name>S-adenosyl-L-methionine</name>
        <dbReference type="ChEBI" id="CHEBI:59789"/>
    </ligand>
</feature>
<comment type="subcellular location">
    <subcellularLocation>
        <location evidence="11">Cytoplasm</location>
    </subcellularLocation>
</comment>
<feature type="domain" description="Ribosomal RNA methyltransferase FtsJ" evidence="13">
    <location>
        <begin position="29"/>
        <end position="203"/>
    </location>
</feature>
<feature type="binding site" evidence="11">
    <location>
        <position position="80"/>
    </location>
    <ligand>
        <name>S-adenosyl-L-methionine</name>
        <dbReference type="ChEBI" id="CHEBI:59789"/>
    </ligand>
</feature>
<feature type="active site" description="Proton acceptor" evidence="11 12">
    <location>
        <position position="161"/>
    </location>
</feature>
<keyword evidence="1 11" id="KW-0698">rRNA processing</keyword>
<evidence type="ECO:0000313" key="15">
    <source>
        <dbReference type="Proteomes" id="UP001359886"/>
    </source>
</evidence>
<evidence type="ECO:0000256" key="11">
    <source>
        <dbReference type="HAMAP-Rule" id="MF_01547"/>
    </source>
</evidence>
<sequence>MSRSKSSKRWLAEHFDDPYVKKSQQLGLRSRSAFKLLQLQEKYGFIRSGMTVVDLGCAPGGWCQVALSDVGSNGKVIGLDLLAMEPLDGVRFIQGDFTEDEPLQALEEALESASVDLVLSDMAPNMSGMAATDQARSMYLAELALDFARNHLKTGGGFLVKLFQGEGFDAFVRDVRGSFDKVSVRKPEASRPRSREVYLLALGHRVE</sequence>
<dbReference type="AlphaFoldDB" id="A0AAW9R827"/>
<evidence type="ECO:0000256" key="4">
    <source>
        <dbReference type="ARBA" id="ARBA00022691"/>
    </source>
</evidence>
<evidence type="ECO:0000256" key="9">
    <source>
        <dbReference type="ARBA" id="ARBA00042745"/>
    </source>
</evidence>
<evidence type="ECO:0000256" key="3">
    <source>
        <dbReference type="ARBA" id="ARBA00022679"/>
    </source>
</evidence>
<protein>
    <recommendedName>
        <fullName evidence="7 11">Ribosomal RNA large subunit methyltransferase E</fullName>
        <ecNumber evidence="6 11">2.1.1.166</ecNumber>
    </recommendedName>
    <alternativeName>
        <fullName evidence="9 11">23S rRNA Um2552 methyltransferase</fullName>
    </alternativeName>
    <alternativeName>
        <fullName evidence="8 11">rRNA (uridine-2'-O-)-methyltransferase</fullName>
    </alternativeName>
</protein>
<dbReference type="InterPro" id="IPR015507">
    <property type="entry name" value="rRNA-MeTfrase_E"/>
</dbReference>
<accession>A0AAW9R827</accession>
<feature type="binding site" evidence="11">
    <location>
        <position position="60"/>
    </location>
    <ligand>
        <name>S-adenosyl-L-methionine</name>
        <dbReference type="ChEBI" id="CHEBI:59789"/>
    </ligand>
</feature>
<keyword evidence="2 11" id="KW-0489">Methyltransferase</keyword>
<dbReference type="NCBIfam" id="NF008390">
    <property type="entry name" value="PRK11188.1"/>
    <property type="match status" value="1"/>
</dbReference>
<dbReference type="FunFam" id="3.40.50.150:FF:000005">
    <property type="entry name" value="Ribosomal RNA large subunit methyltransferase E"/>
    <property type="match status" value="1"/>
</dbReference>
<evidence type="ECO:0000256" key="8">
    <source>
        <dbReference type="ARBA" id="ARBA00041995"/>
    </source>
</evidence>
<dbReference type="PANTHER" id="PTHR10920:SF18">
    <property type="entry name" value="RRNA METHYLTRANSFERASE 2, MITOCHONDRIAL"/>
    <property type="match status" value="1"/>
</dbReference>
<dbReference type="GO" id="GO:0008650">
    <property type="term" value="F:rRNA (uridine-2'-O-)-methyltransferase activity"/>
    <property type="evidence" value="ECO:0007669"/>
    <property type="project" value="UniProtKB-UniRule"/>
</dbReference>
<dbReference type="EMBL" id="JAZHOG010000004">
    <property type="protein sequence ID" value="MEJ8567415.1"/>
    <property type="molecule type" value="Genomic_DNA"/>
</dbReference>
<evidence type="ECO:0000256" key="6">
    <source>
        <dbReference type="ARBA" id="ARBA00038861"/>
    </source>
</evidence>